<gene>
    <name evidence="1" type="ORF">ROLI_046310</name>
</gene>
<accession>A0ABZ2BZS6</accession>
<protein>
    <recommendedName>
        <fullName evidence="3">Transposase</fullName>
    </recommendedName>
</protein>
<reference evidence="1 2" key="1">
    <citation type="submission" date="2024-01" db="EMBL/GenBank/DDBJ databases">
        <title>Roseobacter fucihabitans sp. nov., isolated from the brown alga Fucus spiralis.</title>
        <authorList>
            <person name="Hahnke S."/>
            <person name="Berger M."/>
            <person name="Schlingloff A."/>
            <person name="Athale I."/>
            <person name="Neumann-Schaal M."/>
            <person name="Adenaya A."/>
            <person name="Poehlein A."/>
            <person name="Daniel R."/>
            <person name="Pertersen J."/>
            <person name="Brinkhoff T."/>
        </authorList>
    </citation>
    <scope>NUCLEOTIDE SEQUENCE [LARGE SCALE GENOMIC DNA]</scope>
    <source>
        <strain evidence="1 2">B14</strain>
        <plasmid evidence="1 2">pROLI83</plasmid>
    </source>
</reference>
<sequence>MTRAGIEQRKREAIALVRKGGRSVSERACAIGPSKHANGLAFLKQFGADRHRFE</sequence>
<dbReference type="EMBL" id="CP143425">
    <property type="protein sequence ID" value="WVX51529.1"/>
    <property type="molecule type" value="Genomic_DNA"/>
</dbReference>
<proteinExistence type="predicted"/>
<dbReference type="Proteomes" id="UP001318682">
    <property type="component" value="Plasmid pROLI83"/>
</dbReference>
<name>A0ABZ2BZS6_9RHOB</name>
<organism evidence="1 2">
    <name type="scientific">Roseobacter fucihabitans</name>
    <dbReference type="NCBI Taxonomy" id="1537242"/>
    <lineage>
        <taxon>Bacteria</taxon>
        <taxon>Pseudomonadati</taxon>
        <taxon>Pseudomonadota</taxon>
        <taxon>Alphaproteobacteria</taxon>
        <taxon>Rhodobacterales</taxon>
        <taxon>Roseobacteraceae</taxon>
        <taxon>Roseobacter</taxon>
    </lineage>
</organism>
<evidence type="ECO:0008006" key="3">
    <source>
        <dbReference type="Google" id="ProtNLM"/>
    </source>
</evidence>
<evidence type="ECO:0000313" key="2">
    <source>
        <dbReference type="Proteomes" id="UP001318682"/>
    </source>
</evidence>
<keyword evidence="2" id="KW-1185">Reference proteome</keyword>
<evidence type="ECO:0000313" key="1">
    <source>
        <dbReference type="EMBL" id="WVX51529.1"/>
    </source>
</evidence>
<geneLocation type="plasmid" evidence="1 2">
    <name>pROLI83</name>
</geneLocation>
<keyword evidence="1" id="KW-0614">Plasmid</keyword>